<name>A0A481YTZ0_9VIRU</name>
<evidence type="ECO:0000313" key="1">
    <source>
        <dbReference type="EMBL" id="QBK86351.1"/>
    </source>
</evidence>
<sequence>MTAPQSSTLDYKLLWDVEDQTPEWTKVQAILKAREWPGFPANPIRPVPIEVDMRKYMQTVKPKPPLGGRHTVRGKLGYVSLTNYNNLP</sequence>
<dbReference type="EMBL" id="MK500334">
    <property type="protein sequence ID" value="QBK86351.1"/>
    <property type="molecule type" value="Genomic_DNA"/>
</dbReference>
<gene>
    <name evidence="1" type="ORF">LCMAC102_01460</name>
</gene>
<protein>
    <submittedName>
        <fullName evidence="1">Uncharacterized protein</fullName>
    </submittedName>
</protein>
<organism evidence="1">
    <name type="scientific">Marseillevirus LCMAC102</name>
    <dbReference type="NCBI Taxonomy" id="2506603"/>
    <lineage>
        <taxon>Viruses</taxon>
        <taxon>Varidnaviria</taxon>
        <taxon>Bamfordvirae</taxon>
        <taxon>Nucleocytoviricota</taxon>
        <taxon>Megaviricetes</taxon>
        <taxon>Pimascovirales</taxon>
        <taxon>Pimascovirales incertae sedis</taxon>
        <taxon>Marseilleviridae</taxon>
    </lineage>
</organism>
<reference evidence="1" key="1">
    <citation type="journal article" date="2019" name="MBio">
        <title>Virus Genomes from Deep Sea Sediments Expand the Ocean Megavirome and Support Independent Origins of Viral Gigantism.</title>
        <authorList>
            <person name="Backstrom D."/>
            <person name="Yutin N."/>
            <person name="Jorgensen S.L."/>
            <person name="Dharamshi J."/>
            <person name="Homa F."/>
            <person name="Zaremba-Niedwiedzka K."/>
            <person name="Spang A."/>
            <person name="Wolf Y.I."/>
            <person name="Koonin E.V."/>
            <person name="Ettema T.J."/>
        </authorList>
    </citation>
    <scope>NUCLEOTIDE SEQUENCE</scope>
</reference>
<proteinExistence type="predicted"/>
<accession>A0A481YTZ0</accession>